<dbReference type="OrthoDB" id="3734119at2"/>
<protein>
    <recommendedName>
        <fullName evidence="3">Antitoxin MazE</fullName>
    </recommendedName>
</protein>
<reference evidence="1 2" key="1">
    <citation type="submission" date="2015-03" db="EMBL/GenBank/DDBJ databases">
        <title>Draft genome sequence of Elstera litoralis.</title>
        <authorList>
            <person name="Rahalkar M.C."/>
            <person name="Dhakephalkar P.K."/>
            <person name="Pore S.D."/>
            <person name="Arora P."/>
            <person name="Kapse N.G."/>
            <person name="Pandit P.S."/>
        </authorList>
    </citation>
    <scope>NUCLEOTIDE SEQUENCE [LARGE SCALE GENOMIC DNA]</scope>
    <source>
        <strain evidence="1 2">Dia-1</strain>
    </source>
</reference>
<dbReference type="InterPro" id="IPR021558">
    <property type="entry name" value="MazE-like"/>
</dbReference>
<dbReference type="Proteomes" id="UP000033774">
    <property type="component" value="Unassembled WGS sequence"/>
</dbReference>
<gene>
    <name evidence="1" type="ORF">VZ95_20160</name>
</gene>
<dbReference type="Pfam" id="PF11455">
    <property type="entry name" value="MazE-like"/>
    <property type="match status" value="1"/>
</dbReference>
<evidence type="ECO:0000313" key="2">
    <source>
        <dbReference type="Proteomes" id="UP000033774"/>
    </source>
</evidence>
<comment type="caution">
    <text evidence="1">The sequence shown here is derived from an EMBL/GenBank/DDBJ whole genome shotgun (WGS) entry which is preliminary data.</text>
</comment>
<dbReference type="EMBL" id="LAJY01000846">
    <property type="protein sequence ID" value="KJV07224.1"/>
    <property type="molecule type" value="Genomic_DNA"/>
</dbReference>
<evidence type="ECO:0008006" key="3">
    <source>
        <dbReference type="Google" id="ProtNLM"/>
    </source>
</evidence>
<dbReference type="AlphaFoldDB" id="A0A0F3INS5"/>
<name>A0A0F3INS5_9PROT</name>
<keyword evidence="2" id="KW-1185">Reference proteome</keyword>
<evidence type="ECO:0000313" key="1">
    <source>
        <dbReference type="EMBL" id="KJV07224.1"/>
    </source>
</evidence>
<organism evidence="1 2">
    <name type="scientific">Elstera litoralis</name>
    <dbReference type="NCBI Taxonomy" id="552518"/>
    <lineage>
        <taxon>Bacteria</taxon>
        <taxon>Pseudomonadati</taxon>
        <taxon>Pseudomonadota</taxon>
        <taxon>Alphaproteobacteria</taxon>
        <taxon>Rhodospirillales</taxon>
        <taxon>Rhodospirillaceae</taxon>
        <taxon>Elstera</taxon>
    </lineage>
</organism>
<dbReference type="RefSeq" id="WP_045777455.1">
    <property type="nucleotide sequence ID" value="NZ_LAJY01000846.1"/>
</dbReference>
<proteinExistence type="predicted"/>
<accession>A0A0F3INS5</accession>
<sequence>MAQKSSEQRQQHAALRASGLKLVKIWVPDVNRPGFAEECARQARLAAAADRMDSTLADELETALHDIEGWTA</sequence>